<reference evidence="4" key="2">
    <citation type="journal article" date="2019" name="Mol. Plant Microbe Interact.">
        <title>Genome sequence resources for four phytopathogenic fungi from the Colletotrichum orbiculare species complex.</title>
        <authorList>
            <person name="Gan P."/>
            <person name="Tsushima A."/>
            <person name="Narusaka M."/>
            <person name="Narusaka Y."/>
            <person name="Takano Y."/>
            <person name="Kubo Y."/>
            <person name="Shirasu K."/>
        </authorList>
    </citation>
    <scope>GENOME REANNOTATION</scope>
    <source>
        <strain evidence="4">104-T / ATCC 96160 / CBS 514.97 / LARS 414 / MAFF 240422</strain>
    </source>
</reference>
<proteinExistence type="predicted"/>
<dbReference type="Gene3D" id="3.20.20.140">
    <property type="entry name" value="Metal-dependent hydrolases"/>
    <property type="match status" value="1"/>
</dbReference>
<organism evidence="3 4">
    <name type="scientific">Colletotrichum orbiculare (strain 104-T / ATCC 96160 / CBS 514.97 / LARS 414 / MAFF 240422)</name>
    <name type="common">Cucumber anthracnose fungus</name>
    <name type="synonym">Colletotrichum lagenarium</name>
    <dbReference type="NCBI Taxonomy" id="1213857"/>
    <lineage>
        <taxon>Eukaryota</taxon>
        <taxon>Fungi</taxon>
        <taxon>Dikarya</taxon>
        <taxon>Ascomycota</taxon>
        <taxon>Pezizomycotina</taxon>
        <taxon>Sordariomycetes</taxon>
        <taxon>Hypocreomycetidae</taxon>
        <taxon>Glomerellales</taxon>
        <taxon>Glomerellaceae</taxon>
        <taxon>Colletotrichum</taxon>
        <taxon>Colletotrichum orbiculare species complex</taxon>
    </lineage>
</organism>
<reference evidence="4" key="1">
    <citation type="journal article" date="2013" name="New Phytol.">
        <title>Comparative genomic and transcriptomic analyses reveal the hemibiotrophic stage shift of Colletotrichum fungi.</title>
        <authorList>
            <person name="Gan P."/>
            <person name="Ikeda K."/>
            <person name="Irieda H."/>
            <person name="Narusaka M."/>
            <person name="O'Connell R.J."/>
            <person name="Narusaka Y."/>
            <person name="Takano Y."/>
            <person name="Kubo Y."/>
            <person name="Shirasu K."/>
        </authorList>
    </citation>
    <scope>NUCLEOTIDE SEQUENCE [LARGE SCALE GENOMIC DNA]</scope>
    <source>
        <strain evidence="4">104-T / ATCC 96160 / CBS 514.97 / LARS 414 / MAFF 240422</strain>
    </source>
</reference>
<protein>
    <submittedName>
        <fullName evidence="3">2-pyrone-4,6-dicarbaxylate hydrolase</fullName>
    </submittedName>
</protein>
<gene>
    <name evidence="3" type="primary">PDCH-0</name>
    <name evidence="3" type="ORF">Cob_v010407</name>
</gene>
<dbReference type="EMBL" id="AMCV02000033">
    <property type="protein sequence ID" value="TDZ16711.1"/>
    <property type="molecule type" value="Genomic_DNA"/>
</dbReference>
<comment type="caution">
    <text evidence="3">The sequence shown here is derived from an EMBL/GenBank/DDBJ whole genome shotgun (WGS) entry which is preliminary data.</text>
</comment>
<keyword evidence="4" id="KW-1185">Reference proteome</keyword>
<evidence type="ECO:0000313" key="4">
    <source>
        <dbReference type="Proteomes" id="UP000014480"/>
    </source>
</evidence>
<dbReference type="Proteomes" id="UP000014480">
    <property type="component" value="Unassembled WGS sequence"/>
</dbReference>
<dbReference type="InterPro" id="IPR032466">
    <property type="entry name" value="Metal_Hydrolase"/>
</dbReference>
<dbReference type="InterPro" id="IPR052358">
    <property type="entry name" value="Aro_Compnd_Degr_Hydrolases"/>
</dbReference>
<evidence type="ECO:0000256" key="1">
    <source>
        <dbReference type="SAM" id="MobiDB-lite"/>
    </source>
</evidence>
<keyword evidence="3" id="KW-0378">Hydrolase</keyword>
<sequence length="442" mass="49836">MGRRPPYMYVDAHHRRRHRHLLQQRVLADDRNPVSSYYHSSSLTQSSLRSREETDSSLPYLCSRRPSTSPVHHRHPASASYKPLTRTLFSTLVQRAAGSVMSQNRRVLQAQSYFRQRLNAIMALLQPAMASTTTTTTSTRSERVIPMVVAARRNLTLPERIPRGAWDSHMHVVDPASYPLSKDAVYCPKTHRLEHALAFESSVGIDNIVLVQPSIYGTDNTCLLDALRALGPRRGRAVVAFEPGSVPRRTLAEWHDLGVRGVRINLSSVGRLLSAAELSDLLLRYAADCRPLDWVIQVYMPMSMIPLLEPVVPALGVRVCVDHLGHPDIKAAAAENPYDVEGFGALARLLRAGDTYVKLSAPYRLSARADHGDIEPVAREVLRLRGLDRVVFATDWPHTRFEGLDIRPWMETVLDWCGRDDVLADRLFRGNAEDLWNTRRRV</sequence>
<accession>A0A484FGD0</accession>
<dbReference type="PANTHER" id="PTHR35563:SF2">
    <property type="entry name" value="BARREL METAL-DEPENDENT HYDROLASE, PUTATIVE (AFU_ORTHOLOGUE AFUA_1G16240)-RELATED"/>
    <property type="match status" value="1"/>
</dbReference>
<dbReference type="GO" id="GO:0016787">
    <property type="term" value="F:hydrolase activity"/>
    <property type="evidence" value="ECO:0007669"/>
    <property type="project" value="UniProtKB-KW"/>
</dbReference>
<feature type="region of interest" description="Disordered" evidence="1">
    <location>
        <begin position="36"/>
        <end position="79"/>
    </location>
</feature>
<feature type="domain" description="Amidohydrolase-related" evidence="2">
    <location>
        <begin position="166"/>
        <end position="437"/>
    </location>
</feature>
<evidence type="ECO:0000259" key="2">
    <source>
        <dbReference type="Pfam" id="PF04909"/>
    </source>
</evidence>
<name>A0A484FGD0_COLOR</name>
<feature type="compositionally biased region" description="Low complexity" evidence="1">
    <location>
        <begin position="36"/>
        <end position="48"/>
    </location>
</feature>
<dbReference type="AlphaFoldDB" id="A0A484FGD0"/>
<dbReference type="SUPFAM" id="SSF51556">
    <property type="entry name" value="Metallo-dependent hydrolases"/>
    <property type="match status" value="1"/>
</dbReference>
<dbReference type="OrthoDB" id="2135488at2759"/>
<dbReference type="PANTHER" id="PTHR35563">
    <property type="entry name" value="BARREL METAL-DEPENDENT HYDROLASE, PUTATIVE (AFU_ORTHOLOGUE AFUA_1G16240)-RELATED"/>
    <property type="match status" value="1"/>
</dbReference>
<dbReference type="Pfam" id="PF04909">
    <property type="entry name" value="Amidohydro_2"/>
    <property type="match status" value="1"/>
</dbReference>
<evidence type="ECO:0000313" key="3">
    <source>
        <dbReference type="EMBL" id="TDZ16711.1"/>
    </source>
</evidence>
<dbReference type="InterPro" id="IPR006680">
    <property type="entry name" value="Amidohydro-rel"/>
</dbReference>